<keyword evidence="3" id="KW-1185">Reference proteome</keyword>
<evidence type="ECO:0000313" key="3">
    <source>
        <dbReference type="Proteomes" id="UP000735302"/>
    </source>
</evidence>
<reference evidence="2 3" key="1">
    <citation type="journal article" date="2021" name="Elife">
        <title>Chloroplast acquisition without the gene transfer in kleptoplastic sea slugs, Plakobranchus ocellatus.</title>
        <authorList>
            <person name="Maeda T."/>
            <person name="Takahashi S."/>
            <person name="Yoshida T."/>
            <person name="Shimamura S."/>
            <person name="Takaki Y."/>
            <person name="Nagai Y."/>
            <person name="Toyoda A."/>
            <person name="Suzuki Y."/>
            <person name="Arimoto A."/>
            <person name="Ishii H."/>
            <person name="Satoh N."/>
            <person name="Nishiyama T."/>
            <person name="Hasebe M."/>
            <person name="Maruyama T."/>
            <person name="Minagawa J."/>
            <person name="Obokata J."/>
            <person name="Shigenobu S."/>
        </authorList>
    </citation>
    <scope>NUCLEOTIDE SEQUENCE [LARGE SCALE GENOMIC DNA]</scope>
</reference>
<name>A0AAV4E0E2_9GAST</name>
<feature type="transmembrane region" description="Helical" evidence="1">
    <location>
        <begin position="12"/>
        <end position="34"/>
    </location>
</feature>
<evidence type="ECO:0000256" key="1">
    <source>
        <dbReference type="SAM" id="Phobius"/>
    </source>
</evidence>
<gene>
    <name evidence="2" type="ORF">PoB_007622000</name>
</gene>
<dbReference type="AlphaFoldDB" id="A0AAV4E0E2"/>
<dbReference type="PROSITE" id="PS51257">
    <property type="entry name" value="PROKAR_LIPOPROTEIN"/>
    <property type="match status" value="1"/>
</dbReference>
<protein>
    <submittedName>
        <fullName evidence="2">Uncharacterized protein</fullName>
    </submittedName>
</protein>
<comment type="caution">
    <text evidence="2">The sequence shown here is derived from an EMBL/GenBank/DDBJ whole genome shotgun (WGS) entry which is preliminary data.</text>
</comment>
<keyword evidence="1" id="KW-0812">Transmembrane</keyword>
<proteinExistence type="predicted"/>
<sequence>MRTEKTQLSVAFVFIVACDLRDFFFELIAFYIMVISEFPPPPPPPSFPVRTGYGSRCDLAIEESLCRSQRAFTILEMLTNFLCLVQEFVFPSRFLDKTKLTATNVIATPPS</sequence>
<accession>A0AAV4E0E2</accession>
<evidence type="ECO:0000313" key="2">
    <source>
        <dbReference type="EMBL" id="GFO49715.1"/>
    </source>
</evidence>
<dbReference type="EMBL" id="BLXT01008499">
    <property type="protein sequence ID" value="GFO49715.1"/>
    <property type="molecule type" value="Genomic_DNA"/>
</dbReference>
<keyword evidence="1" id="KW-0472">Membrane</keyword>
<dbReference type="Proteomes" id="UP000735302">
    <property type="component" value="Unassembled WGS sequence"/>
</dbReference>
<keyword evidence="1" id="KW-1133">Transmembrane helix</keyword>
<organism evidence="2 3">
    <name type="scientific">Plakobranchus ocellatus</name>
    <dbReference type="NCBI Taxonomy" id="259542"/>
    <lineage>
        <taxon>Eukaryota</taxon>
        <taxon>Metazoa</taxon>
        <taxon>Spiralia</taxon>
        <taxon>Lophotrochozoa</taxon>
        <taxon>Mollusca</taxon>
        <taxon>Gastropoda</taxon>
        <taxon>Heterobranchia</taxon>
        <taxon>Euthyneura</taxon>
        <taxon>Panpulmonata</taxon>
        <taxon>Sacoglossa</taxon>
        <taxon>Placobranchoidea</taxon>
        <taxon>Plakobranchidae</taxon>
        <taxon>Plakobranchus</taxon>
    </lineage>
</organism>